<accession>A0ABP1GWQ0</accession>
<dbReference type="Proteomes" id="UP001642409">
    <property type="component" value="Unassembled WGS sequence"/>
</dbReference>
<dbReference type="EMBL" id="CAXDID020000011">
    <property type="protein sequence ID" value="CAL5979494.1"/>
    <property type="molecule type" value="Genomic_DNA"/>
</dbReference>
<name>A0ABP1GWQ0_9EUKA</name>
<evidence type="ECO:0000313" key="1">
    <source>
        <dbReference type="EMBL" id="CAL5979494.1"/>
    </source>
</evidence>
<reference evidence="1 2" key="1">
    <citation type="submission" date="2024-07" db="EMBL/GenBank/DDBJ databases">
        <authorList>
            <person name="Akdeniz Z."/>
        </authorList>
    </citation>
    <scope>NUCLEOTIDE SEQUENCE [LARGE SCALE GENOMIC DNA]</scope>
</reference>
<gene>
    <name evidence="1" type="ORF">HINF_LOCUS5641</name>
</gene>
<keyword evidence="2" id="KW-1185">Reference proteome</keyword>
<organism evidence="1 2">
    <name type="scientific">Hexamita inflata</name>
    <dbReference type="NCBI Taxonomy" id="28002"/>
    <lineage>
        <taxon>Eukaryota</taxon>
        <taxon>Metamonada</taxon>
        <taxon>Diplomonadida</taxon>
        <taxon>Hexamitidae</taxon>
        <taxon>Hexamitinae</taxon>
        <taxon>Hexamita</taxon>
    </lineage>
</organism>
<proteinExistence type="predicted"/>
<protein>
    <submittedName>
        <fullName evidence="1">Hypothetical_protein</fullName>
    </submittedName>
</protein>
<evidence type="ECO:0000313" key="2">
    <source>
        <dbReference type="Proteomes" id="UP001642409"/>
    </source>
</evidence>
<comment type="caution">
    <text evidence="1">The sequence shown here is derived from an EMBL/GenBank/DDBJ whole genome shotgun (WGS) entry which is preliminary data.</text>
</comment>
<sequence>MLASIILVKQLTYNKHSLCANNILVDNDQYNFCQKAKSINNQKIVNEMYFLQNSKSQLFMNTDLTQKSVIDLQVYNYNVNIFVLFGLGSGSQNVADSEINISLNFPVFQGALICLQCNVQVTNCTLVFVATGKAVSCVLGEALNDVSIQQTFIQFRISSSNSSGIVNKVSNSLVNFSITDCKLTGGNLIESGYNGYISSFVLMPISILVDSFQVCVGNTSSFGNQSAIISQSEAEVHFCDMCGAQFVVYGLCLDSLNYGTQTGGVLQCDYPFIFLNNRCSCDQGYVLDQLTCVNILQALLNVTNTDTSALQKRVDDVATGLLDLDTRIYNNASELHAQIGNSQSDLESQISSNISMLNNEIQTNILALENSIVGNASSLLNSIQLTRDALEKYIIDNATVLDWRIYYNVSALNQSILNISQIMELNLQQIQLNLSSFDANMSDFKLNQSTLLSDFENKQQLKIAQLNTILQYLIDEINCHNVINQLYINNTCTNASCPAIGQQRMHGICQQRWVN</sequence>